<proteinExistence type="predicted"/>
<accession>A0A934WY42</accession>
<evidence type="ECO:0000256" key="2">
    <source>
        <dbReference type="ARBA" id="ARBA00022553"/>
    </source>
</evidence>
<dbReference type="InterPro" id="IPR009081">
    <property type="entry name" value="PP-bd_ACP"/>
</dbReference>
<comment type="caution">
    <text evidence="4">The sequence shown here is derived from an EMBL/GenBank/DDBJ whole genome shotgun (WGS) entry which is preliminary data.</text>
</comment>
<reference evidence="4" key="1">
    <citation type="submission" date="2021-01" db="EMBL/GenBank/DDBJ databases">
        <title>Marivirga aurantiaca sp. nov., isolated from intertidal surface sediments.</title>
        <authorList>
            <person name="Zhang M."/>
        </authorList>
    </citation>
    <scope>NUCLEOTIDE SEQUENCE</scope>
    <source>
        <strain evidence="4">S37H4</strain>
    </source>
</reference>
<feature type="domain" description="Carrier" evidence="3">
    <location>
        <begin position="3"/>
        <end position="83"/>
    </location>
</feature>
<dbReference type="EMBL" id="JAEQBW010000003">
    <property type="protein sequence ID" value="MBK6265308.1"/>
    <property type="molecule type" value="Genomic_DNA"/>
</dbReference>
<dbReference type="SUPFAM" id="SSF47336">
    <property type="entry name" value="ACP-like"/>
    <property type="match status" value="1"/>
</dbReference>
<keyword evidence="5" id="KW-1185">Reference proteome</keyword>
<dbReference type="Gene3D" id="1.10.1200.10">
    <property type="entry name" value="ACP-like"/>
    <property type="match status" value="1"/>
</dbReference>
<dbReference type="InterPro" id="IPR036736">
    <property type="entry name" value="ACP-like_sf"/>
</dbReference>
<evidence type="ECO:0000313" key="4">
    <source>
        <dbReference type="EMBL" id="MBK6265308.1"/>
    </source>
</evidence>
<dbReference type="InterPro" id="IPR006162">
    <property type="entry name" value="Ppantetheine_attach_site"/>
</dbReference>
<evidence type="ECO:0000259" key="3">
    <source>
        <dbReference type="PROSITE" id="PS50075"/>
    </source>
</evidence>
<organism evidence="4 5">
    <name type="scientific">Marivirga aurantiaca</name>
    <dbReference type="NCBI Taxonomy" id="2802615"/>
    <lineage>
        <taxon>Bacteria</taxon>
        <taxon>Pseudomonadati</taxon>
        <taxon>Bacteroidota</taxon>
        <taxon>Cytophagia</taxon>
        <taxon>Cytophagales</taxon>
        <taxon>Marivirgaceae</taxon>
        <taxon>Marivirga</taxon>
    </lineage>
</organism>
<dbReference type="Pfam" id="PF00550">
    <property type="entry name" value="PP-binding"/>
    <property type="match status" value="1"/>
</dbReference>
<keyword evidence="2" id="KW-0597">Phosphoprotein</keyword>
<sequence>MENLLNNLKQQIIDQINLVGLTPESIDNDSPIFNEGLGLDSIDALEIVVLLEQHYGILVNNPEDLSDHFVSIRTLAEFIEKNQVSAVS</sequence>
<evidence type="ECO:0000313" key="5">
    <source>
        <dbReference type="Proteomes" id="UP000611723"/>
    </source>
</evidence>
<protein>
    <submittedName>
        <fullName evidence="4">Acyl carrier protein</fullName>
    </submittedName>
</protein>
<dbReference type="Proteomes" id="UP000611723">
    <property type="component" value="Unassembled WGS sequence"/>
</dbReference>
<evidence type="ECO:0000256" key="1">
    <source>
        <dbReference type="ARBA" id="ARBA00022450"/>
    </source>
</evidence>
<keyword evidence="1" id="KW-0596">Phosphopantetheine</keyword>
<dbReference type="PROSITE" id="PS00012">
    <property type="entry name" value="PHOSPHOPANTETHEINE"/>
    <property type="match status" value="1"/>
</dbReference>
<dbReference type="PROSITE" id="PS50075">
    <property type="entry name" value="CARRIER"/>
    <property type="match status" value="1"/>
</dbReference>
<gene>
    <name evidence="4" type="ORF">JKA74_09670</name>
</gene>
<dbReference type="AlphaFoldDB" id="A0A934WY42"/>
<name>A0A934WY42_9BACT</name>